<proteinExistence type="predicted"/>
<dbReference type="GO" id="GO:0031124">
    <property type="term" value="P:mRNA 3'-end processing"/>
    <property type="evidence" value="ECO:0007669"/>
    <property type="project" value="InterPro"/>
</dbReference>
<feature type="region of interest" description="Disordered" evidence="2">
    <location>
        <begin position="151"/>
        <end position="186"/>
    </location>
</feature>
<evidence type="ECO:0000256" key="2">
    <source>
        <dbReference type="SAM" id="MobiDB-lite"/>
    </source>
</evidence>
<dbReference type="InterPro" id="IPR045154">
    <property type="entry name" value="PCF11-like"/>
</dbReference>
<dbReference type="InterPro" id="IPR008942">
    <property type="entry name" value="ENTH_VHS"/>
</dbReference>
<dbReference type="InterPro" id="IPR054127">
    <property type="entry name" value="Pcf11_C"/>
</dbReference>
<keyword evidence="6" id="KW-1185">Reference proteome</keyword>
<dbReference type="GO" id="GO:0003729">
    <property type="term" value="F:mRNA binding"/>
    <property type="evidence" value="ECO:0007669"/>
    <property type="project" value="InterPro"/>
</dbReference>
<dbReference type="GO" id="GO:0016192">
    <property type="term" value="P:vesicle-mediated transport"/>
    <property type="evidence" value="ECO:0007669"/>
    <property type="project" value="UniProtKB-ARBA"/>
</dbReference>
<dbReference type="OrthoDB" id="2129491at2759"/>
<name>A0A8H3IP51_9LECA</name>
<dbReference type="GO" id="GO:0007034">
    <property type="term" value="P:vacuolar transport"/>
    <property type="evidence" value="ECO:0007669"/>
    <property type="project" value="UniProtKB-ARBA"/>
</dbReference>
<feature type="compositionally biased region" description="Low complexity" evidence="2">
    <location>
        <begin position="349"/>
        <end position="373"/>
    </location>
</feature>
<dbReference type="PANTHER" id="PTHR15921:SF3">
    <property type="entry name" value="PRE-MRNA CLEAVAGE COMPLEX 2 PROTEIN PCF11"/>
    <property type="match status" value="1"/>
</dbReference>
<evidence type="ECO:0000259" key="4">
    <source>
        <dbReference type="PROSITE" id="PS51391"/>
    </source>
</evidence>
<dbReference type="SUPFAM" id="SSF48464">
    <property type="entry name" value="ENTH/VHS domain"/>
    <property type="match status" value="1"/>
</dbReference>
<dbReference type="FunFam" id="1.25.40.90:FF:000016">
    <property type="entry name" value="mRNA cleavage factor complex component Pcf11"/>
    <property type="match status" value="1"/>
</dbReference>
<evidence type="ECO:0008006" key="7">
    <source>
        <dbReference type="Google" id="ProtNLM"/>
    </source>
</evidence>
<feature type="region of interest" description="Disordered" evidence="2">
    <location>
        <begin position="199"/>
        <end position="225"/>
    </location>
</feature>
<dbReference type="InterPro" id="IPR047415">
    <property type="entry name" value="Pcf11_CID"/>
</dbReference>
<feature type="compositionally biased region" description="Polar residues" evidence="2">
    <location>
        <begin position="391"/>
        <end position="424"/>
    </location>
</feature>
<dbReference type="Pfam" id="PF21936">
    <property type="entry name" value="Pcf11_C"/>
    <property type="match status" value="1"/>
</dbReference>
<dbReference type="PANTHER" id="PTHR15921">
    <property type="entry name" value="PRE-MRNA CLEAVAGE COMPLEX II"/>
    <property type="match status" value="1"/>
</dbReference>
<dbReference type="Proteomes" id="UP000664521">
    <property type="component" value="Unassembled WGS sequence"/>
</dbReference>
<dbReference type="GO" id="GO:0035091">
    <property type="term" value="F:phosphatidylinositol binding"/>
    <property type="evidence" value="ECO:0007669"/>
    <property type="project" value="InterPro"/>
</dbReference>
<dbReference type="GO" id="GO:0000993">
    <property type="term" value="F:RNA polymerase II complex binding"/>
    <property type="evidence" value="ECO:0007669"/>
    <property type="project" value="InterPro"/>
</dbReference>
<evidence type="ECO:0000313" key="5">
    <source>
        <dbReference type="EMBL" id="CAF9935167.1"/>
    </source>
</evidence>
<dbReference type="CDD" id="cd16982">
    <property type="entry name" value="CID_Pcf11"/>
    <property type="match status" value="1"/>
</dbReference>
<dbReference type="InterPro" id="IPR002014">
    <property type="entry name" value="VHS_dom"/>
</dbReference>
<evidence type="ECO:0000313" key="6">
    <source>
        <dbReference type="Proteomes" id="UP000664521"/>
    </source>
</evidence>
<comment type="caution">
    <text evidence="5">The sequence shown here is derived from an EMBL/GenBank/DDBJ whole genome shotgun (WGS) entry which is preliminary data.</text>
</comment>
<dbReference type="InterPro" id="IPR006569">
    <property type="entry name" value="CID_dom"/>
</dbReference>
<reference evidence="5" key="1">
    <citation type="submission" date="2021-03" db="EMBL/GenBank/DDBJ databases">
        <authorList>
            <person name="Tagirdzhanova G."/>
        </authorList>
    </citation>
    <scope>NUCLEOTIDE SEQUENCE</scope>
</reference>
<dbReference type="GO" id="GO:0043130">
    <property type="term" value="F:ubiquitin binding"/>
    <property type="evidence" value="ECO:0007669"/>
    <property type="project" value="InterPro"/>
</dbReference>
<dbReference type="GO" id="GO:0005737">
    <property type="term" value="C:cytoplasm"/>
    <property type="evidence" value="ECO:0007669"/>
    <property type="project" value="TreeGrafter"/>
</dbReference>
<dbReference type="Gene3D" id="1.25.40.90">
    <property type="match status" value="1"/>
</dbReference>
<dbReference type="PROSITE" id="PS51391">
    <property type="entry name" value="CID"/>
    <property type="match status" value="1"/>
</dbReference>
<feature type="region of interest" description="Disordered" evidence="2">
    <location>
        <begin position="654"/>
        <end position="695"/>
    </location>
</feature>
<feature type="region of interest" description="Disordered" evidence="2">
    <location>
        <begin position="388"/>
        <end position="425"/>
    </location>
</feature>
<dbReference type="EMBL" id="CAJPDS010000080">
    <property type="protein sequence ID" value="CAF9935167.1"/>
    <property type="molecule type" value="Genomic_DNA"/>
</dbReference>
<dbReference type="PROSITE" id="PS50179">
    <property type="entry name" value="VHS"/>
    <property type="match status" value="1"/>
</dbReference>
<dbReference type="Pfam" id="PF04818">
    <property type="entry name" value="CID"/>
    <property type="match status" value="1"/>
</dbReference>
<gene>
    <name evidence="5" type="ORF">HETSPECPRED_009683</name>
</gene>
<evidence type="ECO:0000256" key="1">
    <source>
        <dbReference type="ARBA" id="ARBA00011446"/>
    </source>
</evidence>
<dbReference type="Pfam" id="PF11526">
    <property type="entry name" value="Pfc11_Clp1_ID"/>
    <property type="match status" value="1"/>
</dbReference>
<comment type="subunit">
    <text evidence="1">Component of the ESCRT-0 complex composed of HSE1 and VPS27.</text>
</comment>
<sequence length="695" mass="76882">MSSGLPSDEVAEDYKNSLEDLSINSRYEISNLTIIAKENTEHAMAISRVIENHIRTTPPDRKLPALYVLDSVVKNVGTPYTLFLGRNLYKTFMEAYAAVGSTQVRKKLDEMLKTWKESVPGSMDTRPVFPAEVTRPIENDLIRWRTSDLQRQQEQARNQQNMMRPGRPATTPWRDTPTPPQHMNRYQQPPVQGFPMLPNGIAQTRSPYPAYPHHPPPPQPTPPPYNQPYQQLQVQQYPQRAVYAPHPQPPSNLDSLHKDIQNLVSHAKSEFLTNVNNSVLRDKLKALVDLQSILTTHQLAPQELEAVRQKVAELSALPVSAPYSQPAIANSMPFLQAPNPTEILHPQNHAPISAPPTHATPTAAPPAQQQSQTDLLTMNSSRLADILASAKAQQAPSTPSSAQTPLPYNQPLNVPVPASNSSGEPSSLLARLRAAGLLAPSGNTPVNGALASHPQYPPPPISTRTPTTPLASLVNPSQRASQNDVELTSASLKKPRPHLIASLYEAFPSQCSTCGKRFLATLEGKKRKERHLDWHFRIRMKREDVAKRVQNRSWYVSELEWIKWQETAEDGDDDMSNGAKAPQLLAAAAAAAAQNDPKNQYILVPDDHTLANLPCPICHEPFEKSYDDAISDWVWKDAVKVGSRVYHASEYADMKKDGGNTPLRIATPDSVLGKRKAAGDDANATRSKISKEIDS</sequence>
<accession>A0A8H3IP51</accession>
<evidence type="ECO:0000259" key="3">
    <source>
        <dbReference type="PROSITE" id="PS50179"/>
    </source>
</evidence>
<dbReference type="SMART" id="SM00582">
    <property type="entry name" value="RPR"/>
    <property type="match status" value="1"/>
</dbReference>
<protein>
    <recommendedName>
        <fullName evidence="7">CID domain-containing protein</fullName>
    </recommendedName>
</protein>
<feature type="compositionally biased region" description="Pro residues" evidence="2">
    <location>
        <begin position="209"/>
        <end position="225"/>
    </location>
</feature>
<dbReference type="GO" id="GO:0005849">
    <property type="term" value="C:mRNA cleavage factor complex"/>
    <property type="evidence" value="ECO:0007669"/>
    <property type="project" value="InterPro"/>
</dbReference>
<feature type="compositionally biased region" description="Low complexity" evidence="2">
    <location>
        <begin position="151"/>
        <end position="164"/>
    </location>
</feature>
<feature type="domain" description="VHS" evidence="3">
    <location>
        <begin position="48"/>
        <end position="127"/>
    </location>
</feature>
<feature type="domain" description="CID" evidence="4">
    <location>
        <begin position="6"/>
        <end position="145"/>
    </location>
</feature>
<feature type="region of interest" description="Disordered" evidence="2">
    <location>
        <begin position="338"/>
        <end position="373"/>
    </location>
</feature>
<dbReference type="InterPro" id="IPR021605">
    <property type="entry name" value="Pcf11_Clp1-ID"/>
</dbReference>
<dbReference type="GO" id="GO:0006369">
    <property type="term" value="P:termination of RNA polymerase II transcription"/>
    <property type="evidence" value="ECO:0007669"/>
    <property type="project" value="InterPro"/>
</dbReference>
<organism evidence="5 6">
    <name type="scientific">Heterodermia speciosa</name>
    <dbReference type="NCBI Taxonomy" id="116794"/>
    <lineage>
        <taxon>Eukaryota</taxon>
        <taxon>Fungi</taxon>
        <taxon>Dikarya</taxon>
        <taxon>Ascomycota</taxon>
        <taxon>Pezizomycotina</taxon>
        <taxon>Lecanoromycetes</taxon>
        <taxon>OSLEUM clade</taxon>
        <taxon>Lecanoromycetidae</taxon>
        <taxon>Caliciales</taxon>
        <taxon>Physciaceae</taxon>
        <taxon>Heterodermia</taxon>
    </lineage>
</organism>
<dbReference type="AlphaFoldDB" id="A0A8H3IP51"/>